<reference evidence="7 8" key="1">
    <citation type="submission" date="2016-06" db="EMBL/GenBank/DDBJ databases">
        <authorList>
            <person name="Kjaerup R.B."/>
            <person name="Dalgaard T.S."/>
            <person name="Juul-Madsen H.R."/>
        </authorList>
    </citation>
    <scope>NUCLEOTIDE SEQUENCE [LARGE SCALE GENOMIC DNA]</scope>
    <source>
        <strain evidence="7">3</strain>
    </source>
</reference>
<dbReference type="NCBIfam" id="TIGR00254">
    <property type="entry name" value="GGDEF"/>
    <property type="match status" value="1"/>
</dbReference>
<dbReference type="EMBL" id="FLQX01000094">
    <property type="protein sequence ID" value="SBT04967.1"/>
    <property type="molecule type" value="Genomic_DNA"/>
</dbReference>
<dbReference type="GO" id="GO:0000160">
    <property type="term" value="P:phosphorelay signal transduction system"/>
    <property type="evidence" value="ECO:0007669"/>
    <property type="project" value="InterPro"/>
</dbReference>
<dbReference type="PROSITE" id="PS51833">
    <property type="entry name" value="HDOD"/>
    <property type="match status" value="1"/>
</dbReference>
<evidence type="ECO:0000256" key="3">
    <source>
        <dbReference type="PROSITE-ProRule" id="PRU00169"/>
    </source>
</evidence>
<dbReference type="Pfam" id="PF00990">
    <property type="entry name" value="GGDEF"/>
    <property type="match status" value="1"/>
</dbReference>
<evidence type="ECO:0000256" key="1">
    <source>
        <dbReference type="ARBA" id="ARBA00012528"/>
    </source>
</evidence>
<keyword evidence="3" id="KW-0597">Phosphoprotein</keyword>
<dbReference type="GO" id="GO:0043709">
    <property type="term" value="P:cell adhesion involved in single-species biofilm formation"/>
    <property type="evidence" value="ECO:0007669"/>
    <property type="project" value="TreeGrafter"/>
</dbReference>
<dbReference type="InterPro" id="IPR001789">
    <property type="entry name" value="Sig_transdc_resp-reg_receiver"/>
</dbReference>
<dbReference type="CDD" id="cd00156">
    <property type="entry name" value="REC"/>
    <property type="match status" value="1"/>
</dbReference>
<proteinExistence type="predicted"/>
<dbReference type="InterPro" id="IPR013976">
    <property type="entry name" value="HDOD"/>
</dbReference>
<dbReference type="SUPFAM" id="SSF52172">
    <property type="entry name" value="CheY-like"/>
    <property type="match status" value="1"/>
</dbReference>
<dbReference type="AlphaFoldDB" id="A0A1A8XKP4"/>
<protein>
    <recommendedName>
        <fullName evidence="1">diguanylate cyclase</fullName>
        <ecNumber evidence="1">2.7.7.65</ecNumber>
    </recommendedName>
</protein>
<dbReference type="SUPFAM" id="SSF55073">
    <property type="entry name" value="Nucleotide cyclase"/>
    <property type="match status" value="1"/>
</dbReference>
<comment type="catalytic activity">
    <reaction evidence="2">
        <text>2 GTP = 3',3'-c-di-GMP + 2 diphosphate</text>
        <dbReference type="Rhea" id="RHEA:24898"/>
        <dbReference type="ChEBI" id="CHEBI:33019"/>
        <dbReference type="ChEBI" id="CHEBI:37565"/>
        <dbReference type="ChEBI" id="CHEBI:58805"/>
        <dbReference type="EC" id="2.7.7.65"/>
    </reaction>
</comment>
<dbReference type="FunFam" id="3.30.70.270:FF:000001">
    <property type="entry name" value="Diguanylate cyclase domain protein"/>
    <property type="match status" value="1"/>
</dbReference>
<dbReference type="InterPro" id="IPR011006">
    <property type="entry name" value="CheY-like_superfamily"/>
</dbReference>
<dbReference type="SMART" id="SM00267">
    <property type="entry name" value="GGDEF"/>
    <property type="match status" value="1"/>
</dbReference>
<evidence type="ECO:0000259" key="4">
    <source>
        <dbReference type="PROSITE" id="PS50110"/>
    </source>
</evidence>
<dbReference type="SUPFAM" id="SSF109604">
    <property type="entry name" value="HD-domain/PDEase-like"/>
    <property type="match status" value="1"/>
</dbReference>
<dbReference type="PROSITE" id="PS50110">
    <property type="entry name" value="RESPONSE_REGULATORY"/>
    <property type="match status" value="1"/>
</dbReference>
<dbReference type="CDD" id="cd01949">
    <property type="entry name" value="GGDEF"/>
    <property type="match status" value="1"/>
</dbReference>
<dbReference type="Gene3D" id="3.40.50.2300">
    <property type="match status" value="1"/>
</dbReference>
<name>A0A1A8XKP4_9PROT</name>
<dbReference type="STRING" id="1860102.ACCAA_20069"/>
<dbReference type="Gene3D" id="1.10.3210.10">
    <property type="entry name" value="Hypothetical protein af1432"/>
    <property type="match status" value="1"/>
</dbReference>
<evidence type="ECO:0000313" key="7">
    <source>
        <dbReference type="EMBL" id="SBT04967.1"/>
    </source>
</evidence>
<feature type="domain" description="GGDEF" evidence="5">
    <location>
        <begin position="513"/>
        <end position="645"/>
    </location>
</feature>
<dbReference type="Gene3D" id="3.30.70.270">
    <property type="match status" value="1"/>
</dbReference>
<dbReference type="Proteomes" id="UP000199169">
    <property type="component" value="Unassembled WGS sequence"/>
</dbReference>
<accession>A0A1A8XKP4</accession>
<dbReference type="InterPro" id="IPR050469">
    <property type="entry name" value="Diguanylate_Cyclase"/>
</dbReference>
<feature type="domain" description="Response regulatory" evidence="4">
    <location>
        <begin position="333"/>
        <end position="449"/>
    </location>
</feature>
<evidence type="ECO:0000256" key="2">
    <source>
        <dbReference type="ARBA" id="ARBA00034247"/>
    </source>
</evidence>
<dbReference type="InterPro" id="IPR043128">
    <property type="entry name" value="Rev_trsase/Diguanyl_cyclase"/>
</dbReference>
<dbReference type="GO" id="GO:0005886">
    <property type="term" value="C:plasma membrane"/>
    <property type="evidence" value="ECO:0007669"/>
    <property type="project" value="TreeGrafter"/>
</dbReference>
<dbReference type="GO" id="GO:0052621">
    <property type="term" value="F:diguanylate cyclase activity"/>
    <property type="evidence" value="ECO:0007669"/>
    <property type="project" value="UniProtKB-EC"/>
</dbReference>
<evidence type="ECO:0000259" key="5">
    <source>
        <dbReference type="PROSITE" id="PS50887"/>
    </source>
</evidence>
<feature type="domain" description="HDOD" evidence="6">
    <location>
        <begin position="25"/>
        <end position="219"/>
    </location>
</feature>
<dbReference type="PROSITE" id="PS50887">
    <property type="entry name" value="GGDEF"/>
    <property type="match status" value="1"/>
</dbReference>
<feature type="modified residue" description="4-aspartylphosphate" evidence="3">
    <location>
        <position position="382"/>
    </location>
</feature>
<dbReference type="PANTHER" id="PTHR45138">
    <property type="entry name" value="REGULATORY COMPONENTS OF SENSORY TRANSDUCTION SYSTEM"/>
    <property type="match status" value="1"/>
</dbReference>
<sequence length="645" mass="71027">MRLETYLISFVAPDRYDSMKATGKLPSPKGVAFSIIKLLQRDDFRVAELVQLVQSDPAIAGRLLKFANAAAFGRPRPIVSLHRAIVALGSFRVRDLVIGLSVMHSHTSGQCLAFDYGAFWGHSLATGIACQELARIAQISSEEIFTIGLLARVGELAMASLYPDEYAAVLLKVRTGRYDLETLERECFAMDHHQLGATMLAEWGLPDMLIQAAYFHEEPDVAGFPDGSRVQTLTQSLNFARSLAAICMATEESRWSLLPGLLTRAARLGISGDALNDMVDRIVRRWREWGSMLQVRTPEMPPFAEVLAASPPSRRVSTSPCEENGTVASPRLQIQLFGIPSAELPALRQQIESLGHLPVVVETTAEAIKQALRQPAQIIIADLTMPGLKPALFCRILRQTAAGKETYALLLASPDSEGHVLEAIDSGADDVLVKPLTIQTLRVRLNTATRMLLLREEIQRERRGIMRSTDEFAVAHKRLLRDALTDTLTQLPNRRHGLDFLASEWTFAQGNALPMACLLLDIDHFKRINDTYGHAAGDAVLQQLADLLKRASRAEDLVFRYGGEEFAAVLPKANIHTALQIAERIRALVEKYDFLWQSRSIPLTVSIGLATLKSAETTSQALIQAADAALYQAKNGGRNRVTVAT</sequence>
<dbReference type="InterPro" id="IPR029787">
    <property type="entry name" value="Nucleotide_cyclase"/>
</dbReference>
<evidence type="ECO:0000259" key="6">
    <source>
        <dbReference type="PROSITE" id="PS51833"/>
    </source>
</evidence>
<dbReference type="EC" id="2.7.7.65" evidence="1"/>
<dbReference type="InterPro" id="IPR000160">
    <property type="entry name" value="GGDEF_dom"/>
</dbReference>
<keyword evidence="8" id="KW-1185">Reference proteome</keyword>
<dbReference type="PANTHER" id="PTHR45138:SF9">
    <property type="entry name" value="DIGUANYLATE CYCLASE DGCM-RELATED"/>
    <property type="match status" value="1"/>
</dbReference>
<dbReference type="SMART" id="SM00448">
    <property type="entry name" value="REC"/>
    <property type="match status" value="1"/>
</dbReference>
<dbReference type="GO" id="GO:1902201">
    <property type="term" value="P:negative regulation of bacterial-type flagellum-dependent cell motility"/>
    <property type="evidence" value="ECO:0007669"/>
    <property type="project" value="TreeGrafter"/>
</dbReference>
<organism evidence="7 8">
    <name type="scientific">Candidatus Accumulibacter aalborgensis</name>
    <dbReference type="NCBI Taxonomy" id="1860102"/>
    <lineage>
        <taxon>Bacteria</taxon>
        <taxon>Pseudomonadati</taxon>
        <taxon>Pseudomonadota</taxon>
        <taxon>Betaproteobacteria</taxon>
        <taxon>Candidatus Accumulibacter</taxon>
    </lineage>
</organism>
<gene>
    <name evidence="7" type="ORF">ACCAA_20069</name>
</gene>
<evidence type="ECO:0000313" key="8">
    <source>
        <dbReference type="Proteomes" id="UP000199169"/>
    </source>
</evidence>
<dbReference type="Pfam" id="PF00072">
    <property type="entry name" value="Response_reg"/>
    <property type="match status" value="1"/>
</dbReference>
<dbReference type="Pfam" id="PF08668">
    <property type="entry name" value="HDOD"/>
    <property type="match status" value="1"/>
</dbReference>